<dbReference type="OrthoDB" id="6194798at2"/>
<dbReference type="InterPro" id="IPR005632">
    <property type="entry name" value="Chaperone_Skp"/>
</dbReference>
<evidence type="ECO:0000256" key="3">
    <source>
        <dbReference type="SAM" id="SignalP"/>
    </source>
</evidence>
<reference evidence="4 5" key="1">
    <citation type="submission" date="2019-07" db="EMBL/GenBank/DDBJ databases">
        <title>Whole genome shotgun sequence of Halomonas pacifica NBRC 102220.</title>
        <authorList>
            <person name="Hosoyama A."/>
            <person name="Uohara A."/>
            <person name="Ohji S."/>
            <person name="Ichikawa N."/>
        </authorList>
    </citation>
    <scope>NUCLEOTIDE SEQUENCE [LARGE SCALE GENOMIC DNA]</scope>
    <source>
        <strain evidence="4 5">NBRC 102220</strain>
    </source>
</reference>
<dbReference type="SMART" id="SM00935">
    <property type="entry name" value="OmpH"/>
    <property type="match status" value="1"/>
</dbReference>
<comment type="caution">
    <text evidence="4">The sequence shown here is derived from an EMBL/GenBank/DDBJ whole genome shotgun (WGS) entry which is preliminary data.</text>
</comment>
<evidence type="ECO:0000313" key="4">
    <source>
        <dbReference type="EMBL" id="GEK48597.1"/>
    </source>
</evidence>
<evidence type="ECO:0000313" key="5">
    <source>
        <dbReference type="Proteomes" id="UP000321275"/>
    </source>
</evidence>
<comment type="similarity">
    <text evidence="1">Belongs to the Skp family.</text>
</comment>
<proteinExistence type="inferred from homology"/>
<dbReference type="PANTHER" id="PTHR35089:SF1">
    <property type="entry name" value="CHAPERONE PROTEIN SKP"/>
    <property type="match status" value="1"/>
</dbReference>
<dbReference type="GO" id="GO:0051082">
    <property type="term" value="F:unfolded protein binding"/>
    <property type="evidence" value="ECO:0007669"/>
    <property type="project" value="InterPro"/>
</dbReference>
<accession>A0A510XD11</accession>
<gene>
    <name evidence="4" type="ORF">HPA02_28800</name>
</gene>
<dbReference type="SUPFAM" id="SSF111384">
    <property type="entry name" value="OmpH-like"/>
    <property type="match status" value="1"/>
</dbReference>
<dbReference type="RefSeq" id="WP_146803928.1">
    <property type="nucleotide sequence ID" value="NZ_BJUK01000041.1"/>
</dbReference>
<dbReference type="Gene3D" id="3.30.910.20">
    <property type="entry name" value="Skp domain"/>
    <property type="match status" value="1"/>
</dbReference>
<keyword evidence="5" id="KW-1185">Reference proteome</keyword>
<dbReference type="GO" id="GO:0005829">
    <property type="term" value="C:cytosol"/>
    <property type="evidence" value="ECO:0007669"/>
    <property type="project" value="TreeGrafter"/>
</dbReference>
<dbReference type="Pfam" id="PF03938">
    <property type="entry name" value="OmpH"/>
    <property type="match status" value="1"/>
</dbReference>
<sequence>MRKLTLALGVAALMGGTSLAQAAEVAVLDWREALMETDEAQRQMSELRSEIEGPQQEAQSLGQELQALQQRLEQDGAVMSDSEREALLQEGMEKEQRFMQLRQQIGEAQMRSEQAFLQGAEPKLEQAVDQIIERHDIEVLIDRDGVIHTTLELTDVTDEVTEILNTLN</sequence>
<protein>
    <recommendedName>
        <fullName evidence="6">Molecular chaperone Skp</fullName>
    </recommendedName>
</protein>
<feature type="chain" id="PRO_5022161446" description="Molecular chaperone Skp" evidence="3">
    <location>
        <begin position="23"/>
        <end position="168"/>
    </location>
</feature>
<dbReference type="PANTHER" id="PTHR35089">
    <property type="entry name" value="CHAPERONE PROTEIN SKP"/>
    <property type="match status" value="1"/>
</dbReference>
<evidence type="ECO:0000256" key="2">
    <source>
        <dbReference type="ARBA" id="ARBA00022729"/>
    </source>
</evidence>
<organism evidence="4 5">
    <name type="scientific">Bisbaumannia pacifica</name>
    <dbReference type="NCBI Taxonomy" id="77098"/>
    <lineage>
        <taxon>Bacteria</taxon>
        <taxon>Pseudomonadati</taxon>
        <taxon>Pseudomonadota</taxon>
        <taxon>Gammaproteobacteria</taxon>
        <taxon>Oceanospirillales</taxon>
        <taxon>Halomonadaceae</taxon>
        <taxon>Bisbaumannia</taxon>
    </lineage>
</organism>
<evidence type="ECO:0000256" key="1">
    <source>
        <dbReference type="ARBA" id="ARBA00009091"/>
    </source>
</evidence>
<feature type="signal peptide" evidence="3">
    <location>
        <begin position="1"/>
        <end position="22"/>
    </location>
</feature>
<keyword evidence="2 3" id="KW-0732">Signal</keyword>
<dbReference type="AlphaFoldDB" id="A0A510XD11"/>
<dbReference type="EMBL" id="BJUK01000041">
    <property type="protein sequence ID" value="GEK48597.1"/>
    <property type="molecule type" value="Genomic_DNA"/>
</dbReference>
<name>A0A510XD11_9GAMM</name>
<dbReference type="GO" id="GO:0050821">
    <property type="term" value="P:protein stabilization"/>
    <property type="evidence" value="ECO:0007669"/>
    <property type="project" value="TreeGrafter"/>
</dbReference>
<dbReference type="InterPro" id="IPR024930">
    <property type="entry name" value="Skp_dom_sf"/>
</dbReference>
<evidence type="ECO:0008006" key="6">
    <source>
        <dbReference type="Google" id="ProtNLM"/>
    </source>
</evidence>
<dbReference type="Proteomes" id="UP000321275">
    <property type="component" value="Unassembled WGS sequence"/>
</dbReference>